<proteinExistence type="predicted"/>
<dbReference type="Proteomes" id="UP001472677">
    <property type="component" value="Unassembled WGS sequence"/>
</dbReference>
<organism evidence="1 2">
    <name type="scientific">Hibiscus sabdariffa</name>
    <name type="common">roselle</name>
    <dbReference type="NCBI Taxonomy" id="183260"/>
    <lineage>
        <taxon>Eukaryota</taxon>
        <taxon>Viridiplantae</taxon>
        <taxon>Streptophyta</taxon>
        <taxon>Embryophyta</taxon>
        <taxon>Tracheophyta</taxon>
        <taxon>Spermatophyta</taxon>
        <taxon>Magnoliopsida</taxon>
        <taxon>eudicotyledons</taxon>
        <taxon>Gunneridae</taxon>
        <taxon>Pentapetalae</taxon>
        <taxon>rosids</taxon>
        <taxon>malvids</taxon>
        <taxon>Malvales</taxon>
        <taxon>Malvaceae</taxon>
        <taxon>Malvoideae</taxon>
        <taxon>Hibiscus</taxon>
    </lineage>
</organism>
<sequence>MVCKVTGNRTALLERHRGGTECQVRFGCDRHEEDACVPHRSCTEGKRTKQVKHEWKIPGDRLSYDTTLQGQDSPVVYRLRKNSEFRLNDNSIWGPPNHRELLIMHDSNHATATSDAGTDLTGLSEGNKAVKFYSKKATICNDSHSIVQIDSACES</sequence>
<evidence type="ECO:0000313" key="2">
    <source>
        <dbReference type="Proteomes" id="UP001472677"/>
    </source>
</evidence>
<name>A0ABR2B9K8_9ROSI</name>
<dbReference type="EMBL" id="JBBPBM010000152">
    <property type="protein sequence ID" value="KAK8503509.1"/>
    <property type="molecule type" value="Genomic_DNA"/>
</dbReference>
<accession>A0ABR2B9K8</accession>
<protein>
    <submittedName>
        <fullName evidence="1">Uncharacterized protein</fullName>
    </submittedName>
</protein>
<gene>
    <name evidence="1" type="ORF">V6N12_066196</name>
</gene>
<reference evidence="1 2" key="1">
    <citation type="journal article" date="2024" name="G3 (Bethesda)">
        <title>Genome assembly of Hibiscus sabdariffa L. provides insights into metabolisms of medicinal natural products.</title>
        <authorList>
            <person name="Kim T."/>
        </authorList>
    </citation>
    <scope>NUCLEOTIDE SEQUENCE [LARGE SCALE GENOMIC DNA]</scope>
    <source>
        <strain evidence="1">TK-2024</strain>
        <tissue evidence="1">Old leaves</tissue>
    </source>
</reference>
<keyword evidence="2" id="KW-1185">Reference proteome</keyword>
<evidence type="ECO:0000313" key="1">
    <source>
        <dbReference type="EMBL" id="KAK8503509.1"/>
    </source>
</evidence>
<comment type="caution">
    <text evidence="1">The sequence shown here is derived from an EMBL/GenBank/DDBJ whole genome shotgun (WGS) entry which is preliminary data.</text>
</comment>